<evidence type="ECO:0000259" key="9">
    <source>
        <dbReference type="Pfam" id="PF00591"/>
    </source>
</evidence>
<feature type="binding site" evidence="8">
    <location>
        <position position="230"/>
    </location>
    <ligand>
        <name>Mg(2+)</name>
        <dbReference type="ChEBI" id="CHEBI:18420"/>
        <label>2</label>
    </ligand>
</feature>
<feature type="binding site" evidence="8">
    <location>
        <position position="85"/>
    </location>
    <ligand>
        <name>5-phospho-alpha-D-ribose 1-diphosphate</name>
        <dbReference type="ChEBI" id="CHEBI:58017"/>
    </ligand>
</feature>
<dbReference type="Pfam" id="PF02885">
    <property type="entry name" value="Glycos_trans_3N"/>
    <property type="match status" value="1"/>
</dbReference>
<keyword evidence="5 8" id="KW-0808">Transferase</keyword>
<dbReference type="Gene3D" id="1.20.970.10">
    <property type="entry name" value="Transferase, Pyrimidine Nucleoside Phosphorylase, Chain C"/>
    <property type="match status" value="1"/>
</dbReference>
<evidence type="ECO:0000256" key="7">
    <source>
        <dbReference type="ARBA" id="ARBA00023141"/>
    </source>
</evidence>
<dbReference type="Proteomes" id="UP000057043">
    <property type="component" value="Unassembled WGS sequence"/>
</dbReference>
<dbReference type="HAMAP" id="MF_00211">
    <property type="entry name" value="TrpD"/>
    <property type="match status" value="1"/>
</dbReference>
<evidence type="ECO:0000256" key="3">
    <source>
        <dbReference type="ARBA" id="ARBA00022605"/>
    </source>
</evidence>
<evidence type="ECO:0000256" key="5">
    <source>
        <dbReference type="ARBA" id="ARBA00022679"/>
    </source>
</evidence>
<comment type="subunit">
    <text evidence="8">Homodimer.</text>
</comment>
<dbReference type="GO" id="GO:0000287">
    <property type="term" value="F:magnesium ion binding"/>
    <property type="evidence" value="ECO:0007669"/>
    <property type="project" value="UniProtKB-UniRule"/>
</dbReference>
<keyword evidence="6 8" id="KW-0822">Tryptophan biosynthesis</keyword>
<feature type="domain" description="Glycosyl transferase family 3" evidence="9">
    <location>
        <begin position="78"/>
        <end position="328"/>
    </location>
</feature>
<dbReference type="SUPFAM" id="SSF52418">
    <property type="entry name" value="Nucleoside phosphorylase/phosphoribosyltransferase catalytic domain"/>
    <property type="match status" value="1"/>
</dbReference>
<proteinExistence type="inferred from homology"/>
<name>A0A101FUL9_9EURY</name>
<dbReference type="PATRIC" id="fig|301375.7.peg.465"/>
<evidence type="ECO:0000256" key="1">
    <source>
        <dbReference type="ARBA" id="ARBA00004907"/>
    </source>
</evidence>
<dbReference type="SUPFAM" id="SSF47648">
    <property type="entry name" value="Nucleoside phosphorylase/phosphoribosyltransferase N-terminal domain"/>
    <property type="match status" value="1"/>
</dbReference>
<feature type="binding site" evidence="8">
    <location>
        <position position="230"/>
    </location>
    <ligand>
        <name>Mg(2+)</name>
        <dbReference type="ChEBI" id="CHEBI:18420"/>
        <label>1</label>
    </ligand>
</feature>
<dbReference type="PANTHER" id="PTHR43285:SF2">
    <property type="entry name" value="ANTHRANILATE PHOSPHORIBOSYLTRANSFERASE"/>
    <property type="match status" value="1"/>
</dbReference>
<feature type="binding site" evidence="8">
    <location>
        <position position="171"/>
    </location>
    <ligand>
        <name>anthranilate</name>
        <dbReference type="ChEBI" id="CHEBI:16567"/>
        <label>2</label>
    </ligand>
</feature>
<comment type="pathway">
    <text evidence="1 8">Amino-acid biosynthesis; L-tryptophan biosynthesis; L-tryptophan from chorismate: step 2/5.</text>
</comment>
<dbReference type="UniPathway" id="UPA00035">
    <property type="reaction ID" value="UER00041"/>
</dbReference>
<dbReference type="GO" id="GO:0004048">
    <property type="term" value="F:anthranilate phosphoribosyltransferase activity"/>
    <property type="evidence" value="ECO:0007669"/>
    <property type="project" value="UniProtKB-UniRule"/>
</dbReference>
<feature type="binding site" evidence="8">
    <location>
        <begin position="113"/>
        <end position="121"/>
    </location>
    <ligand>
        <name>5-phospho-alpha-D-ribose 1-diphosphate</name>
        <dbReference type="ChEBI" id="CHEBI:58017"/>
    </ligand>
</feature>
<evidence type="ECO:0000313" key="11">
    <source>
        <dbReference type="EMBL" id="KUK44719.1"/>
    </source>
</evidence>
<dbReference type="InterPro" id="IPR005940">
    <property type="entry name" value="Anthranilate_Pribosyl_Tfrase"/>
</dbReference>
<keyword evidence="8" id="KW-0460">Magnesium</keyword>
<organism evidence="11 12">
    <name type="scientific">Methanothrix harundinacea</name>
    <dbReference type="NCBI Taxonomy" id="301375"/>
    <lineage>
        <taxon>Archaea</taxon>
        <taxon>Methanobacteriati</taxon>
        <taxon>Methanobacteriota</taxon>
        <taxon>Stenosarchaea group</taxon>
        <taxon>Methanomicrobia</taxon>
        <taxon>Methanotrichales</taxon>
        <taxon>Methanotrichaceae</taxon>
        <taxon>Methanothrix</taxon>
    </lineage>
</organism>
<feature type="binding site" evidence="8">
    <location>
        <begin position="88"/>
        <end position="89"/>
    </location>
    <ligand>
        <name>5-phospho-alpha-D-ribose 1-diphosphate</name>
        <dbReference type="ChEBI" id="CHEBI:58017"/>
    </ligand>
</feature>
<keyword evidence="3 8" id="KW-0028">Amino-acid biosynthesis</keyword>
<feature type="binding site" evidence="8">
    <location>
        <position position="229"/>
    </location>
    <ligand>
        <name>Mg(2+)</name>
        <dbReference type="ChEBI" id="CHEBI:18420"/>
        <label>2</label>
    </ligand>
</feature>
<evidence type="ECO:0000259" key="10">
    <source>
        <dbReference type="Pfam" id="PF02885"/>
    </source>
</evidence>
<feature type="binding site" evidence="8">
    <location>
        <position position="116"/>
    </location>
    <ligand>
        <name>anthranilate</name>
        <dbReference type="ChEBI" id="CHEBI:16567"/>
        <label>1</label>
    </ligand>
</feature>
<dbReference type="FunFam" id="3.40.1030.10:FF:000002">
    <property type="entry name" value="Anthranilate phosphoribosyltransferase"/>
    <property type="match status" value="1"/>
</dbReference>
<comment type="caution">
    <text evidence="8">Lacks conserved residue(s) required for the propagation of feature annotation.</text>
</comment>
<reference evidence="11 12" key="1">
    <citation type="journal article" date="2015" name="MBio">
        <title>Genome-Resolved Metagenomic Analysis Reveals Roles for Candidate Phyla and Other Microbial Community Members in Biogeochemical Transformations in Oil Reservoirs.</title>
        <authorList>
            <person name="Hu P."/>
            <person name="Tom L."/>
            <person name="Singh A."/>
            <person name="Thomas B.C."/>
            <person name="Baker B.J."/>
            <person name="Piceno Y.M."/>
            <person name="Andersen G.L."/>
            <person name="Banfield J.F."/>
        </authorList>
    </citation>
    <scope>NUCLEOTIDE SEQUENCE [LARGE SCALE GENOMIC DNA]</scope>
    <source>
        <strain evidence="11">57_489</strain>
    </source>
</reference>
<feature type="binding site" evidence="8">
    <location>
        <position position="85"/>
    </location>
    <ligand>
        <name>anthranilate</name>
        <dbReference type="ChEBI" id="CHEBI:16567"/>
        <label>1</label>
    </ligand>
</feature>
<comment type="similarity">
    <text evidence="8">Belongs to the anthranilate phosphoribosyltransferase family.</text>
</comment>
<evidence type="ECO:0000256" key="2">
    <source>
        <dbReference type="ARBA" id="ARBA00011948"/>
    </source>
</evidence>
<feature type="domain" description="Glycosyl transferase family 3 N-terminal" evidence="10">
    <location>
        <begin position="9"/>
        <end position="68"/>
    </location>
</feature>
<protein>
    <recommendedName>
        <fullName evidence="2 8">Anthranilate phosphoribosyltransferase</fullName>
        <ecNumber evidence="2 8">2.4.2.18</ecNumber>
    </recommendedName>
</protein>
<dbReference type="InterPro" id="IPR036320">
    <property type="entry name" value="Glycosyl_Trfase_fam3_N_dom_sf"/>
</dbReference>
<dbReference type="AlphaFoldDB" id="A0A101FUL9"/>
<dbReference type="PANTHER" id="PTHR43285">
    <property type="entry name" value="ANTHRANILATE PHOSPHORIBOSYLTRANSFERASE"/>
    <property type="match status" value="1"/>
</dbReference>
<dbReference type="Gene3D" id="3.40.1030.10">
    <property type="entry name" value="Nucleoside phosphorylase/phosphoribosyltransferase catalytic domain"/>
    <property type="match status" value="1"/>
</dbReference>
<gene>
    <name evidence="8" type="primary">trpD</name>
    <name evidence="11" type="ORF">XD72_0893</name>
</gene>
<comment type="function">
    <text evidence="8">Catalyzes the transfer of the phosphoribosyl group of 5-phosphorylribose-1-pyrophosphate (PRPP) to anthranilate to yield N-(5'-phosphoribosyl)-anthranilate (PRA).</text>
</comment>
<dbReference type="Pfam" id="PF00591">
    <property type="entry name" value="Glycos_transf_3"/>
    <property type="match status" value="1"/>
</dbReference>
<comment type="catalytic activity">
    <reaction evidence="8">
        <text>N-(5-phospho-beta-D-ribosyl)anthranilate + diphosphate = 5-phospho-alpha-D-ribose 1-diphosphate + anthranilate</text>
        <dbReference type="Rhea" id="RHEA:11768"/>
        <dbReference type="ChEBI" id="CHEBI:16567"/>
        <dbReference type="ChEBI" id="CHEBI:18277"/>
        <dbReference type="ChEBI" id="CHEBI:33019"/>
        <dbReference type="ChEBI" id="CHEBI:58017"/>
        <dbReference type="EC" id="2.4.2.18"/>
    </reaction>
</comment>
<dbReference type="NCBIfam" id="TIGR01245">
    <property type="entry name" value="trpD"/>
    <property type="match status" value="1"/>
</dbReference>
<comment type="cofactor">
    <cofactor evidence="8">
        <name>Mg(2+)</name>
        <dbReference type="ChEBI" id="CHEBI:18420"/>
    </cofactor>
    <text evidence="8">Binds 2 magnesium ions per monomer.</text>
</comment>
<comment type="caution">
    <text evidence="11">The sequence shown here is derived from an EMBL/GenBank/DDBJ whole genome shotgun (WGS) entry which is preliminary data.</text>
</comment>
<feature type="binding site" evidence="8">
    <location>
        <position position="93"/>
    </location>
    <ligand>
        <name>5-phospho-alpha-D-ribose 1-diphosphate</name>
        <dbReference type="ChEBI" id="CHEBI:58017"/>
    </ligand>
</feature>
<dbReference type="EMBL" id="LGFT01000017">
    <property type="protein sequence ID" value="KUK44719.1"/>
    <property type="molecule type" value="Genomic_DNA"/>
</dbReference>
<sequence length="348" mass="36650">MIHYGDRMNYLQKVVEGADLSVSEAEALLGEVFGGATDAQIGALLIALKKKGESVSEIAGLAKAMRASSVRISPRVSGPLVDTCGTGGDGTNTINVSTAAAIIAASCGAFVAKHGNYAVSSACGSANVLSEVGVEVAPEPEKVREYIETLGIGFLLAPMFHPSMKRVASIRRELAMRTVFNILGPLTNPAGARFQVMGVYDPNLCERLAAALKILGAERAMVVHGSGLDEITNTGPTLISELNRGSLKTYTVTPEEFGYPRTTLGEIRGGSPEENARKLVEILFGTKNPGRDIVAMNSGAALYISGIADTLFDGARMAEEAIDSGRALDMLKRMVSASGNPEKLERFL</sequence>
<feature type="binding site" evidence="8">
    <location>
        <position position="125"/>
    </location>
    <ligand>
        <name>5-phospho-alpha-D-ribose 1-diphosphate</name>
        <dbReference type="ChEBI" id="CHEBI:58017"/>
    </ligand>
</feature>
<dbReference type="InterPro" id="IPR035902">
    <property type="entry name" value="Nuc_phospho_transferase"/>
</dbReference>
<evidence type="ECO:0000256" key="4">
    <source>
        <dbReference type="ARBA" id="ARBA00022676"/>
    </source>
</evidence>
<evidence type="ECO:0000256" key="8">
    <source>
        <dbReference type="HAMAP-Rule" id="MF_00211"/>
    </source>
</evidence>
<dbReference type="EC" id="2.4.2.18" evidence="2 8"/>
<dbReference type="InterPro" id="IPR017459">
    <property type="entry name" value="Glycosyl_Trfase_fam3_N_dom"/>
</dbReference>
<dbReference type="GO" id="GO:0005829">
    <property type="term" value="C:cytosol"/>
    <property type="evidence" value="ECO:0007669"/>
    <property type="project" value="TreeGrafter"/>
</dbReference>
<keyword evidence="7 8" id="KW-0057">Aromatic amino acid biosynthesis</keyword>
<accession>A0A101FUL9</accession>
<dbReference type="GO" id="GO:0000162">
    <property type="term" value="P:L-tryptophan biosynthetic process"/>
    <property type="evidence" value="ECO:0007669"/>
    <property type="project" value="UniProtKB-UniRule"/>
</dbReference>
<keyword evidence="8" id="KW-0479">Metal-binding</keyword>
<keyword evidence="4 8" id="KW-0328">Glycosyltransferase</keyword>
<evidence type="ECO:0000313" key="12">
    <source>
        <dbReference type="Proteomes" id="UP000057043"/>
    </source>
</evidence>
<dbReference type="InterPro" id="IPR000312">
    <property type="entry name" value="Glycosyl_Trfase_fam3"/>
</dbReference>
<feature type="binding site" evidence="8">
    <location>
        <begin position="95"/>
        <end position="98"/>
    </location>
    <ligand>
        <name>5-phospho-alpha-D-ribose 1-diphosphate</name>
        <dbReference type="ChEBI" id="CHEBI:58017"/>
    </ligand>
</feature>
<evidence type="ECO:0000256" key="6">
    <source>
        <dbReference type="ARBA" id="ARBA00022822"/>
    </source>
</evidence>
<feature type="binding site" evidence="8">
    <location>
        <position position="97"/>
    </location>
    <ligand>
        <name>Mg(2+)</name>
        <dbReference type="ChEBI" id="CHEBI:18420"/>
        <label>1</label>
    </ligand>
</feature>